<reference evidence="1 2" key="1">
    <citation type="submission" date="2021-04" db="EMBL/GenBank/DDBJ databases">
        <title>Genomics, taxonomy and metabolism of representatives of sulfur bacteria of the genus Thiothrix: Thiothrix fructosivorans QT, Thiothrix unzii A1T and three new species, Thiothrix subterranea sp. nov., Thiothrix litoralis sp. nov. and 'Candidatus Thiothrix anitrata' sp. nov.</title>
        <authorList>
            <person name="Ravin N.V."/>
            <person name="Smolyakov D."/>
            <person name="Rudenko T.S."/>
            <person name="Mardanov A.V."/>
            <person name="Beletsky A.V."/>
            <person name="Markov N.D."/>
            <person name="Fomenkov A.I."/>
            <person name="Roberts R.J."/>
            <person name="Karnachuk O.V."/>
            <person name="Novikov A."/>
            <person name="Grabovich M.Y."/>
        </authorList>
    </citation>
    <scope>NUCLEOTIDE SEQUENCE [LARGE SCALE GENOMIC DNA]</scope>
    <source>
        <strain evidence="1 2">A52</strain>
    </source>
</reference>
<protein>
    <submittedName>
        <fullName evidence="1">Uncharacterized protein</fullName>
    </submittedName>
</protein>
<organism evidence="1 2">
    <name type="scientific">Candidatus Thiothrix anitrata</name>
    <dbReference type="NCBI Taxonomy" id="2823902"/>
    <lineage>
        <taxon>Bacteria</taxon>
        <taxon>Pseudomonadati</taxon>
        <taxon>Pseudomonadota</taxon>
        <taxon>Gammaproteobacteria</taxon>
        <taxon>Thiotrichales</taxon>
        <taxon>Thiotrichaceae</taxon>
        <taxon>Thiothrix</taxon>
    </lineage>
</organism>
<name>A0ABX7X593_9GAMM</name>
<evidence type="ECO:0000313" key="1">
    <source>
        <dbReference type="EMBL" id="QTR49883.1"/>
    </source>
</evidence>
<dbReference type="Proteomes" id="UP000672027">
    <property type="component" value="Chromosome"/>
</dbReference>
<gene>
    <name evidence="1" type="ORF">J8380_16950</name>
</gene>
<sequence>MSLPGKPTGGEGTAEVMPETAEAVALEMPEVAVTDTAMSPAIRRVGEDDTGVAVEDSLRTCILAIQRHSWLRVNGFWQWRRFAGVPDEDPMPTTSKRRNWVVTFRWLCRPAHSPVCNGWGPLPR</sequence>
<accession>A0ABX7X593</accession>
<proteinExistence type="predicted"/>
<evidence type="ECO:0000313" key="2">
    <source>
        <dbReference type="Proteomes" id="UP000672027"/>
    </source>
</evidence>
<keyword evidence="2" id="KW-1185">Reference proteome</keyword>
<dbReference type="EMBL" id="CP072800">
    <property type="protein sequence ID" value="QTR49883.1"/>
    <property type="molecule type" value="Genomic_DNA"/>
</dbReference>
<dbReference type="RefSeq" id="WP_210226710.1">
    <property type="nucleotide sequence ID" value="NZ_CP072800.1"/>
</dbReference>